<evidence type="ECO:0000313" key="3">
    <source>
        <dbReference type="Proteomes" id="UP001432216"/>
    </source>
</evidence>
<dbReference type="GeneID" id="89992324"/>
<gene>
    <name evidence="2" type="ORF">IAS62_005554</name>
</gene>
<evidence type="ECO:0000313" key="2">
    <source>
        <dbReference type="EMBL" id="WVO24190.1"/>
    </source>
</evidence>
<dbReference type="EMBL" id="CP143815">
    <property type="protein sequence ID" value="WVO24190.1"/>
    <property type="molecule type" value="Genomic_DNA"/>
</dbReference>
<feature type="region of interest" description="Disordered" evidence="1">
    <location>
        <begin position="416"/>
        <end position="550"/>
    </location>
</feature>
<dbReference type="Proteomes" id="UP001432216">
    <property type="component" value="Chromosome 10"/>
</dbReference>
<name>A0ABZ2B073_9TREE</name>
<feature type="compositionally biased region" description="Basic and acidic residues" evidence="1">
    <location>
        <begin position="501"/>
        <end position="533"/>
    </location>
</feature>
<sequence>MEPPQPSASPLRLRHTLEWLEESPPNLSNTKDNVVRYILEALMWMKKFPSMEIHVQAFTVNLFSSLFAINRSMEKSGVLWSWQGSHDIGILRVRLESSPYDMTYIQSKYNRIFHDWRKKRRDEDVPSKAGVRRPDGMLLAYTSHRFASTDEMPQLAVVDEGKIDMPPPSDIPHCCPASRTAAKSAVSQVTQTGFHAISDKRASVVSPTPSKPSTRISSTFVKGLHLDPCEAAYIITPLTIELKPEESDVRMCLLQGLAYMIGAHDTCGSVLGYFGHGRRYCRAIILDGETILFETIDEGDNLASLGGLEELFHFMGDKILPRCYGTDDKPDVKAFEDAYNFALTGLRMVLDLPLGERLCRLKAPSGESWERLMYELQMKVKYPKTREDVEYMFGILRPDIAKKTEQMRLYKESAMSDLSEAAIPSQGTTGERGDNVESQQGDKSELTKETKTRKSKRRKTSLPEAGAQEPNTCFRGPSPSSDGRRGREMGRGASRGVDGSHQLDRGSRKREAASPEDGRNQKQSKSNENKEDVLSSMSVESSDTIPPPITPPVILSKWLREPFINEPCASKAGLDMCSGFNSSPENGKVHSFVSEFVEKEEIKPPASQAVGDNEPDIPISQRGDEEDIVDEMKRREEERNLYLALCSVLEKRGFRFLLGGQKVFQAVLKELTDQYSG</sequence>
<keyword evidence="3" id="KW-1185">Reference proteome</keyword>
<proteinExistence type="predicted"/>
<reference evidence="2 3" key="1">
    <citation type="submission" date="2024-01" db="EMBL/GenBank/DDBJ databases">
        <title>Comparative genomics of Cryptococcus and Kwoniella reveals pathogenesis evolution and contrasting modes of karyotype evolution via chromosome fusion or intercentromeric recombination.</title>
        <authorList>
            <person name="Coelho M.A."/>
            <person name="David-Palma M."/>
            <person name="Shea T."/>
            <person name="Bowers K."/>
            <person name="McGinley-Smith S."/>
            <person name="Mohammad A.W."/>
            <person name="Gnirke A."/>
            <person name="Yurkov A.M."/>
            <person name="Nowrousian M."/>
            <person name="Sun S."/>
            <person name="Cuomo C.A."/>
            <person name="Heitman J."/>
        </authorList>
    </citation>
    <scope>NUCLEOTIDE SEQUENCE [LARGE SCALE GENOMIC DNA]</scope>
    <source>
        <strain evidence="2 3">7685027</strain>
    </source>
</reference>
<protein>
    <submittedName>
        <fullName evidence="2">Uncharacterized protein</fullName>
    </submittedName>
</protein>
<organism evidence="2 3">
    <name type="scientific">Cryptococcus decagattii</name>
    <dbReference type="NCBI Taxonomy" id="1859122"/>
    <lineage>
        <taxon>Eukaryota</taxon>
        <taxon>Fungi</taxon>
        <taxon>Dikarya</taxon>
        <taxon>Basidiomycota</taxon>
        <taxon>Agaricomycotina</taxon>
        <taxon>Tremellomycetes</taxon>
        <taxon>Tremellales</taxon>
        <taxon>Cryptococcaceae</taxon>
        <taxon>Cryptococcus</taxon>
        <taxon>Cryptococcus gattii species complex</taxon>
    </lineage>
</organism>
<accession>A0ABZ2B073</accession>
<feature type="compositionally biased region" description="Basic and acidic residues" evidence="1">
    <location>
        <begin position="431"/>
        <end position="452"/>
    </location>
</feature>
<feature type="region of interest" description="Disordered" evidence="1">
    <location>
        <begin position="602"/>
        <end position="626"/>
    </location>
</feature>
<evidence type="ECO:0000256" key="1">
    <source>
        <dbReference type="SAM" id="MobiDB-lite"/>
    </source>
</evidence>
<dbReference type="RefSeq" id="XP_064723429.1">
    <property type="nucleotide sequence ID" value="XM_064867357.1"/>
</dbReference>